<protein>
    <submittedName>
        <fullName evidence="3">Uncharacterized protein</fullName>
    </submittedName>
</protein>
<dbReference type="RefSeq" id="XP_028477400.1">
    <property type="nucleotide sequence ID" value="XM_028622508.1"/>
</dbReference>
<feature type="region of interest" description="Disordered" evidence="2">
    <location>
        <begin position="54"/>
        <end position="78"/>
    </location>
</feature>
<feature type="compositionally biased region" description="Polar residues" evidence="2">
    <location>
        <begin position="503"/>
        <end position="519"/>
    </location>
</feature>
<evidence type="ECO:0000256" key="1">
    <source>
        <dbReference type="SAM" id="Coils"/>
    </source>
</evidence>
<feature type="compositionally biased region" description="Polar residues" evidence="2">
    <location>
        <begin position="113"/>
        <end position="129"/>
    </location>
</feature>
<feature type="region of interest" description="Disordered" evidence="2">
    <location>
        <begin position="145"/>
        <end position="200"/>
    </location>
</feature>
<keyword evidence="1" id="KW-0175">Coiled coil</keyword>
<dbReference type="EMBL" id="RSCE01000004">
    <property type="protein sequence ID" value="RSH83448.1"/>
    <property type="molecule type" value="Genomic_DNA"/>
</dbReference>
<name>A0A427XX41_9TREE</name>
<feature type="compositionally biased region" description="Polar residues" evidence="2">
    <location>
        <begin position="295"/>
        <end position="305"/>
    </location>
</feature>
<organism evidence="3 4">
    <name type="scientific">Apiotrichum porosum</name>
    <dbReference type="NCBI Taxonomy" id="105984"/>
    <lineage>
        <taxon>Eukaryota</taxon>
        <taxon>Fungi</taxon>
        <taxon>Dikarya</taxon>
        <taxon>Basidiomycota</taxon>
        <taxon>Agaricomycotina</taxon>
        <taxon>Tremellomycetes</taxon>
        <taxon>Trichosporonales</taxon>
        <taxon>Trichosporonaceae</taxon>
        <taxon>Apiotrichum</taxon>
    </lineage>
</organism>
<feature type="region of interest" description="Disordered" evidence="2">
    <location>
        <begin position="90"/>
        <end position="133"/>
    </location>
</feature>
<feature type="compositionally biased region" description="Low complexity" evidence="2">
    <location>
        <begin position="558"/>
        <end position="571"/>
    </location>
</feature>
<feature type="compositionally biased region" description="Polar residues" evidence="2">
    <location>
        <begin position="447"/>
        <end position="460"/>
    </location>
</feature>
<feature type="region of interest" description="Disordered" evidence="2">
    <location>
        <begin position="436"/>
        <end position="520"/>
    </location>
</feature>
<dbReference type="AlphaFoldDB" id="A0A427XX41"/>
<dbReference type="Proteomes" id="UP000279236">
    <property type="component" value="Unassembled WGS sequence"/>
</dbReference>
<comment type="caution">
    <text evidence="3">The sequence shown here is derived from an EMBL/GenBank/DDBJ whole genome shotgun (WGS) entry which is preliminary data.</text>
</comment>
<feature type="compositionally biased region" description="Pro residues" evidence="2">
    <location>
        <begin position="256"/>
        <end position="269"/>
    </location>
</feature>
<dbReference type="OrthoDB" id="2565285at2759"/>
<dbReference type="GeneID" id="39591676"/>
<keyword evidence="4" id="KW-1185">Reference proteome</keyword>
<proteinExistence type="predicted"/>
<feature type="coiled-coil region" evidence="1">
    <location>
        <begin position="334"/>
        <end position="375"/>
    </location>
</feature>
<feature type="region of interest" description="Disordered" evidence="2">
    <location>
        <begin position="234"/>
        <end position="311"/>
    </location>
</feature>
<feature type="compositionally biased region" description="Polar residues" evidence="2">
    <location>
        <begin position="595"/>
        <end position="604"/>
    </location>
</feature>
<sequence>MSLFWAGDTQLEVGTALARADLNDRQSFGEAVDIVKRYCLAKMKKSKTQAVALPGGKLEALEKKLPPSTVALPRPTSPVRRRLVKAEFPLPASYQNSSRETSPDGAGDPRASTEVTSTTAAPRNDQPSDASMLPDHVLEKELLRRAGSRASSANAYPQSVITTRSKRTTGTDASSDLLPDDEETPELHYDNTAFLPSPAMSAVTPRTLPIPAPGGKQLHDRDFFDLDAATVMGSPQWGKARSSPRVNATSSSGGYPPVPPPPGRPPSIPRSPYVSASSTGPVSLSPLVRPRDSPMLQTTALSGPSSPDMATKRTDMDIRALFEALPAEAQALAVKRLAEQQLEAQRRAEEALAAKRAAEAEALRLQRQQEAESRRAASRLLAAQTLGASPPTTDVPGVLDAMPGPPTRQPVAHGKDEDVRRMIEARIAALQTALAGIGPNGDLPASPTMSASSPIMTQRSPPVLPTLSPMPRLDDATSPTLGNTPLPMSPESARERAAPSPPSSYHTNSPHSSYTSTYTRPAAQRVSAIASVRPRIPPTVRAQPALFMDLDHSDHEASPSSASPITPSLSAGESLARHGSSVRRLRRTPPPQYTDVPSPSTVNNPRLAIYGNRI</sequence>
<feature type="compositionally biased region" description="Polar residues" evidence="2">
    <location>
        <begin position="154"/>
        <end position="174"/>
    </location>
</feature>
<evidence type="ECO:0000256" key="2">
    <source>
        <dbReference type="SAM" id="MobiDB-lite"/>
    </source>
</evidence>
<evidence type="ECO:0000313" key="4">
    <source>
        <dbReference type="Proteomes" id="UP000279236"/>
    </source>
</evidence>
<feature type="region of interest" description="Disordered" evidence="2">
    <location>
        <begin position="552"/>
        <end position="604"/>
    </location>
</feature>
<reference evidence="3 4" key="1">
    <citation type="submission" date="2018-11" db="EMBL/GenBank/DDBJ databases">
        <title>Genome sequence of Apiotrichum porosum DSM 27194.</title>
        <authorList>
            <person name="Aliyu H."/>
            <person name="Gorte O."/>
            <person name="Ochsenreither K."/>
        </authorList>
    </citation>
    <scope>NUCLEOTIDE SEQUENCE [LARGE SCALE GENOMIC DNA]</scope>
    <source>
        <strain evidence="3 4">DSM 27194</strain>
    </source>
</reference>
<evidence type="ECO:0000313" key="3">
    <source>
        <dbReference type="EMBL" id="RSH83448.1"/>
    </source>
</evidence>
<gene>
    <name evidence="3" type="ORF">EHS24_007133</name>
</gene>
<accession>A0A427XX41</accession>